<name>A0A8G1ZVA5_9ACTN</name>
<dbReference type="Proteomes" id="UP000292693">
    <property type="component" value="Unassembled WGS sequence"/>
</dbReference>
<dbReference type="InterPro" id="IPR035959">
    <property type="entry name" value="RutC-like_sf"/>
</dbReference>
<dbReference type="Gene3D" id="3.30.1330.40">
    <property type="entry name" value="RutC-like"/>
    <property type="match status" value="1"/>
</dbReference>
<protein>
    <submittedName>
        <fullName evidence="1">RidA family protein</fullName>
    </submittedName>
</protein>
<dbReference type="InterPro" id="IPR006175">
    <property type="entry name" value="YjgF/YER057c/UK114"/>
</dbReference>
<organism evidence="1 2">
    <name type="scientific">Streptomyces albidoflavus</name>
    <dbReference type="NCBI Taxonomy" id="1886"/>
    <lineage>
        <taxon>Bacteria</taxon>
        <taxon>Bacillati</taxon>
        <taxon>Actinomycetota</taxon>
        <taxon>Actinomycetes</taxon>
        <taxon>Kitasatosporales</taxon>
        <taxon>Streptomycetaceae</taxon>
        <taxon>Streptomyces</taxon>
        <taxon>Streptomyces albidoflavus group</taxon>
    </lineage>
</organism>
<evidence type="ECO:0000313" key="2">
    <source>
        <dbReference type="Proteomes" id="UP000292693"/>
    </source>
</evidence>
<gene>
    <name evidence="1" type="ORF">C0Q92_02705</name>
</gene>
<dbReference type="GeneID" id="97266143"/>
<dbReference type="PANTHER" id="PTHR43857">
    <property type="entry name" value="BLR7761 PROTEIN"/>
    <property type="match status" value="1"/>
</dbReference>
<dbReference type="SUPFAM" id="SSF55298">
    <property type="entry name" value="YjgF-like"/>
    <property type="match status" value="1"/>
</dbReference>
<dbReference type="RefSeq" id="WP_093560288.1">
    <property type="nucleotide sequence ID" value="NZ_CP108647.1"/>
</dbReference>
<dbReference type="CDD" id="cd00448">
    <property type="entry name" value="YjgF_YER057c_UK114_family"/>
    <property type="match status" value="1"/>
</dbReference>
<dbReference type="AlphaFoldDB" id="A0A8G1ZVA5"/>
<sequence>MIGDGTVLLTVLLKHDQSQNLDQIQSTLGERAWWERFPPGDAEIVSWVVAMGIGQIVTLRLPADQINLVNVELERSAWGVFRTEFYPTYDFVPVRERLAREWGESRAGGGEPEPGRDGTARAFHSEEVAGPPRPGMFSHAKVVGDRFSLSGMHAGDGRGGVLGDGSAYDQARRALIKVKALVEAAGGVMDDVQNLRVYLTDIQDKGEVGRARSEFFTGDFPCSTLVEVSALVEPGLTVEIEAEGVIGSAPRT</sequence>
<dbReference type="PANTHER" id="PTHR43857:SF1">
    <property type="entry name" value="YJGH FAMILY PROTEIN"/>
    <property type="match status" value="1"/>
</dbReference>
<dbReference type="EMBL" id="PKLL01000002">
    <property type="protein sequence ID" value="RZE29307.1"/>
    <property type="molecule type" value="Genomic_DNA"/>
</dbReference>
<reference evidence="1 2" key="1">
    <citation type="submission" date="2017-12" db="EMBL/GenBank/DDBJ databases">
        <title>Population genomics insights into the ecological differentiation and adaptive evolution in streptomycetes.</title>
        <authorList>
            <person name="Li Y."/>
            <person name="Huang Y."/>
        </authorList>
    </citation>
    <scope>NUCLEOTIDE SEQUENCE [LARGE SCALE GENOMIC DNA]</scope>
    <source>
        <strain evidence="1 2">NBRC 100770</strain>
    </source>
</reference>
<accession>A0A8G1ZVA5</accession>
<comment type="caution">
    <text evidence="1">The sequence shown here is derived from an EMBL/GenBank/DDBJ whole genome shotgun (WGS) entry which is preliminary data.</text>
</comment>
<dbReference type="Pfam" id="PF01042">
    <property type="entry name" value="Ribonuc_L-PSP"/>
    <property type="match status" value="1"/>
</dbReference>
<proteinExistence type="predicted"/>
<evidence type="ECO:0000313" key="1">
    <source>
        <dbReference type="EMBL" id="RZE29307.1"/>
    </source>
</evidence>